<feature type="compositionally biased region" description="Polar residues" evidence="1">
    <location>
        <begin position="41"/>
        <end position="65"/>
    </location>
</feature>
<evidence type="ECO:0000313" key="2">
    <source>
        <dbReference type="EMBL" id="KAJ8926085.1"/>
    </source>
</evidence>
<sequence>MFWQCCRRSGGEISAENKPNKTHKNGAREAYDMSEITQQSTISNGSSNFLPTNNSNWNKGNSPGANSEGRVRTESSSSVKSAFSVKSADSFYSVKSSALSSKGDGDFYSICSGDSFKST</sequence>
<feature type="region of interest" description="Disordered" evidence="1">
    <location>
        <begin position="41"/>
        <end position="85"/>
    </location>
</feature>
<feature type="region of interest" description="Disordered" evidence="1">
    <location>
        <begin position="1"/>
        <end position="26"/>
    </location>
</feature>
<feature type="compositionally biased region" description="Low complexity" evidence="1">
    <location>
        <begin position="75"/>
        <end position="85"/>
    </location>
</feature>
<dbReference type="EMBL" id="JANEYG010000001">
    <property type="protein sequence ID" value="KAJ8926085.1"/>
    <property type="molecule type" value="Genomic_DNA"/>
</dbReference>
<comment type="caution">
    <text evidence="2">The sequence shown here is derived from an EMBL/GenBank/DDBJ whole genome shotgun (WGS) entry which is preliminary data.</text>
</comment>
<organism evidence="2 3">
    <name type="scientific">Exocentrus adspersus</name>
    <dbReference type="NCBI Taxonomy" id="1586481"/>
    <lineage>
        <taxon>Eukaryota</taxon>
        <taxon>Metazoa</taxon>
        <taxon>Ecdysozoa</taxon>
        <taxon>Arthropoda</taxon>
        <taxon>Hexapoda</taxon>
        <taxon>Insecta</taxon>
        <taxon>Pterygota</taxon>
        <taxon>Neoptera</taxon>
        <taxon>Endopterygota</taxon>
        <taxon>Coleoptera</taxon>
        <taxon>Polyphaga</taxon>
        <taxon>Cucujiformia</taxon>
        <taxon>Chrysomeloidea</taxon>
        <taxon>Cerambycidae</taxon>
        <taxon>Lamiinae</taxon>
        <taxon>Acanthocinini</taxon>
        <taxon>Exocentrus</taxon>
    </lineage>
</organism>
<evidence type="ECO:0000313" key="3">
    <source>
        <dbReference type="Proteomes" id="UP001159042"/>
    </source>
</evidence>
<name>A0AAV8WIT6_9CUCU</name>
<protein>
    <submittedName>
        <fullName evidence="2">Uncharacterized protein</fullName>
    </submittedName>
</protein>
<evidence type="ECO:0000256" key="1">
    <source>
        <dbReference type="SAM" id="MobiDB-lite"/>
    </source>
</evidence>
<gene>
    <name evidence="2" type="ORF">NQ315_009941</name>
</gene>
<dbReference type="Proteomes" id="UP001159042">
    <property type="component" value="Unassembled WGS sequence"/>
</dbReference>
<keyword evidence="3" id="KW-1185">Reference proteome</keyword>
<dbReference type="AlphaFoldDB" id="A0AAV8WIT6"/>
<accession>A0AAV8WIT6</accession>
<proteinExistence type="predicted"/>
<reference evidence="2 3" key="1">
    <citation type="journal article" date="2023" name="Insect Mol. Biol.">
        <title>Genome sequencing provides insights into the evolution of gene families encoding plant cell wall-degrading enzymes in longhorned beetles.</title>
        <authorList>
            <person name="Shin N.R."/>
            <person name="Okamura Y."/>
            <person name="Kirsch R."/>
            <person name="Pauchet Y."/>
        </authorList>
    </citation>
    <scope>NUCLEOTIDE SEQUENCE [LARGE SCALE GENOMIC DNA]</scope>
    <source>
        <strain evidence="2">EAD_L_NR</strain>
    </source>
</reference>